<dbReference type="OrthoDB" id="78947at2759"/>
<name>A0A316ZHH2_9BASI</name>
<sequence length="107" mass="11822">MAARTPANPHYLIFFSSGAPPWCPDCVAALPAIHAVFGKDSGAAGAEAELLTVGREEWKNKQNPHAWRSEYNVQGVPTIIKWQDGKEVGRLDEDGCKDEKRLREFTA</sequence>
<reference evidence="3 4" key="1">
    <citation type="journal article" date="2018" name="Mol. Biol. Evol.">
        <title>Broad Genomic Sampling Reveals a Smut Pathogenic Ancestry of the Fungal Clade Ustilaginomycotina.</title>
        <authorList>
            <person name="Kijpornyongpan T."/>
            <person name="Mondo S.J."/>
            <person name="Barry K."/>
            <person name="Sandor L."/>
            <person name="Lee J."/>
            <person name="Lipzen A."/>
            <person name="Pangilinan J."/>
            <person name="LaButti K."/>
            <person name="Hainaut M."/>
            <person name="Henrissat B."/>
            <person name="Grigoriev I.V."/>
            <person name="Spatafora J.W."/>
            <person name="Aime M.C."/>
        </authorList>
    </citation>
    <scope>NUCLEOTIDE SEQUENCE [LARGE SCALE GENOMIC DNA]</scope>
    <source>
        <strain evidence="3 4">MCA 4186</strain>
    </source>
</reference>
<dbReference type="PROSITE" id="PS51352">
    <property type="entry name" value="THIOREDOXIN_2"/>
    <property type="match status" value="1"/>
</dbReference>
<dbReference type="PANTHER" id="PTHR12452">
    <property type="entry name" value="42-9-9 PROTEIN-RELATED"/>
    <property type="match status" value="1"/>
</dbReference>
<feature type="domain" description="Thioredoxin" evidence="2">
    <location>
        <begin position="1"/>
        <end position="107"/>
    </location>
</feature>
<dbReference type="PANTHER" id="PTHR12452:SF0">
    <property type="entry name" value="THIOREDOXIN DOMAIN-CONTAINING PROTEIN 17"/>
    <property type="match status" value="1"/>
</dbReference>
<dbReference type="InterPro" id="IPR045108">
    <property type="entry name" value="TXNDC17-like"/>
</dbReference>
<dbReference type="Pfam" id="PF06110">
    <property type="entry name" value="TXD17-like_Trx"/>
    <property type="match status" value="1"/>
</dbReference>
<dbReference type="GO" id="GO:0005829">
    <property type="term" value="C:cytosol"/>
    <property type="evidence" value="ECO:0007669"/>
    <property type="project" value="TreeGrafter"/>
</dbReference>
<dbReference type="AlphaFoldDB" id="A0A316ZHH2"/>
<dbReference type="EMBL" id="KZ819284">
    <property type="protein sequence ID" value="PWO00717.1"/>
    <property type="molecule type" value="Genomic_DNA"/>
</dbReference>
<accession>A0A316ZHH2</accession>
<dbReference type="InterPro" id="IPR036249">
    <property type="entry name" value="Thioredoxin-like_sf"/>
</dbReference>
<dbReference type="GeneID" id="37268948"/>
<evidence type="ECO:0000259" key="2">
    <source>
        <dbReference type="PROSITE" id="PS51352"/>
    </source>
</evidence>
<dbReference type="Proteomes" id="UP000245946">
    <property type="component" value="Unassembled WGS sequence"/>
</dbReference>
<proteinExistence type="inferred from homology"/>
<evidence type="ECO:0000313" key="4">
    <source>
        <dbReference type="Proteomes" id="UP000245946"/>
    </source>
</evidence>
<dbReference type="InterPro" id="IPR010357">
    <property type="entry name" value="TXNDC17_dom"/>
</dbReference>
<protein>
    <recommendedName>
        <fullName evidence="2">Thioredoxin domain-containing protein</fullName>
    </recommendedName>
</protein>
<keyword evidence="4" id="KW-1185">Reference proteome</keyword>
<dbReference type="Gene3D" id="3.40.30.10">
    <property type="entry name" value="Glutaredoxin"/>
    <property type="match status" value="1"/>
</dbReference>
<organism evidence="3 4">
    <name type="scientific">Tilletiopsis washingtonensis</name>
    <dbReference type="NCBI Taxonomy" id="58919"/>
    <lineage>
        <taxon>Eukaryota</taxon>
        <taxon>Fungi</taxon>
        <taxon>Dikarya</taxon>
        <taxon>Basidiomycota</taxon>
        <taxon>Ustilaginomycotina</taxon>
        <taxon>Exobasidiomycetes</taxon>
        <taxon>Entylomatales</taxon>
        <taxon>Entylomatales incertae sedis</taxon>
        <taxon>Tilletiopsis</taxon>
    </lineage>
</organism>
<dbReference type="RefSeq" id="XP_025600995.1">
    <property type="nucleotide sequence ID" value="XM_025741404.1"/>
</dbReference>
<dbReference type="STRING" id="58919.A0A316ZHH2"/>
<comment type="similarity">
    <text evidence="1">Belongs to the thioredoxin family.</text>
</comment>
<dbReference type="SUPFAM" id="SSF52833">
    <property type="entry name" value="Thioredoxin-like"/>
    <property type="match status" value="1"/>
</dbReference>
<evidence type="ECO:0000313" key="3">
    <source>
        <dbReference type="EMBL" id="PWO00717.1"/>
    </source>
</evidence>
<gene>
    <name evidence="3" type="ORF">FA09DRAFT_327446</name>
</gene>
<dbReference type="InterPro" id="IPR013766">
    <property type="entry name" value="Thioredoxin_domain"/>
</dbReference>
<dbReference type="GO" id="GO:0047134">
    <property type="term" value="F:protein-disulfide reductase [NAD(P)H] activity"/>
    <property type="evidence" value="ECO:0007669"/>
    <property type="project" value="InterPro"/>
</dbReference>
<evidence type="ECO:0000256" key="1">
    <source>
        <dbReference type="ARBA" id="ARBA00008987"/>
    </source>
</evidence>